<evidence type="ECO:0000256" key="1">
    <source>
        <dbReference type="ARBA" id="ARBA00010790"/>
    </source>
</evidence>
<keyword evidence="8" id="KW-1185">Reference proteome</keyword>
<dbReference type="Pfam" id="PF00732">
    <property type="entry name" value="GMC_oxred_N"/>
    <property type="match status" value="1"/>
</dbReference>
<dbReference type="GO" id="GO:0050660">
    <property type="term" value="F:flavin adenine dinucleotide binding"/>
    <property type="evidence" value="ECO:0007669"/>
    <property type="project" value="InterPro"/>
</dbReference>
<dbReference type="GO" id="GO:0016614">
    <property type="term" value="F:oxidoreductase activity, acting on CH-OH group of donors"/>
    <property type="evidence" value="ECO:0007669"/>
    <property type="project" value="InterPro"/>
</dbReference>
<dbReference type="STRING" id="4529.A0A0E0PYC4"/>
<name>A0A0E0PYC4_ORYRU</name>
<dbReference type="PANTHER" id="PTHR46056">
    <property type="entry name" value="LONG-CHAIN-ALCOHOL OXIDASE"/>
    <property type="match status" value="1"/>
</dbReference>
<keyword evidence="3" id="KW-0274">FAD</keyword>
<evidence type="ECO:0000256" key="2">
    <source>
        <dbReference type="ARBA" id="ARBA00022630"/>
    </source>
</evidence>
<keyword evidence="4" id="KW-0560">Oxidoreductase</keyword>
<reference evidence="8" key="1">
    <citation type="submission" date="2013-06" db="EMBL/GenBank/DDBJ databases">
        <authorList>
            <person name="Zhao Q."/>
        </authorList>
    </citation>
    <scope>NUCLEOTIDE SEQUENCE</scope>
    <source>
        <strain evidence="8">cv. W1943</strain>
    </source>
</reference>
<evidence type="ECO:0000256" key="4">
    <source>
        <dbReference type="ARBA" id="ARBA00023002"/>
    </source>
</evidence>
<feature type="domain" description="Glucose-methanol-choline oxidoreductase N-terminal" evidence="6">
    <location>
        <begin position="184"/>
        <end position="225"/>
    </location>
</feature>
<evidence type="ECO:0000313" key="8">
    <source>
        <dbReference type="Proteomes" id="UP000008022"/>
    </source>
</evidence>
<accession>A0A0E0PYC4</accession>
<feature type="compositionally biased region" description="Basic and acidic residues" evidence="5">
    <location>
        <begin position="39"/>
        <end position="51"/>
    </location>
</feature>
<keyword evidence="2" id="KW-0285">Flavoprotein</keyword>
<sequence>MAPPHAADRGPMMPIMAAPCPFALMTRLTRARRQRLTKRPLDERRGRDHQPHGRVPPIVPRGEGLAVTDDAARNVCRVECNVARHRRLRLRRGRGGRGARRGPATRWWSSRRATTSRRQDYTSFEGPSMNQLYEFGGSVRHHDERRRAAPGRIQYGRRRLSGELVGLPQQDARVRAQGVGDQTTHGFPLFASSDYAAAMDKVFERLGVTSGCTEEGLQNKVLRKGV</sequence>
<dbReference type="EnsemblPlants" id="ORUFI06G17060.1">
    <property type="protein sequence ID" value="ORUFI06G17060.1"/>
    <property type="gene ID" value="ORUFI06G17060"/>
</dbReference>
<dbReference type="AlphaFoldDB" id="A0A0E0PYC4"/>
<evidence type="ECO:0000259" key="6">
    <source>
        <dbReference type="Pfam" id="PF00732"/>
    </source>
</evidence>
<evidence type="ECO:0000256" key="3">
    <source>
        <dbReference type="ARBA" id="ARBA00022827"/>
    </source>
</evidence>
<dbReference type="Gramene" id="ORUFI06G17060.1">
    <property type="protein sequence ID" value="ORUFI06G17060.1"/>
    <property type="gene ID" value="ORUFI06G17060"/>
</dbReference>
<organism evidence="7 8">
    <name type="scientific">Oryza rufipogon</name>
    <name type="common">Brownbeard rice</name>
    <name type="synonym">Asian wild rice</name>
    <dbReference type="NCBI Taxonomy" id="4529"/>
    <lineage>
        <taxon>Eukaryota</taxon>
        <taxon>Viridiplantae</taxon>
        <taxon>Streptophyta</taxon>
        <taxon>Embryophyta</taxon>
        <taxon>Tracheophyta</taxon>
        <taxon>Spermatophyta</taxon>
        <taxon>Magnoliopsida</taxon>
        <taxon>Liliopsida</taxon>
        <taxon>Poales</taxon>
        <taxon>Poaceae</taxon>
        <taxon>BOP clade</taxon>
        <taxon>Oryzoideae</taxon>
        <taxon>Oryzeae</taxon>
        <taxon>Oryzinae</taxon>
        <taxon>Oryza</taxon>
    </lineage>
</organism>
<evidence type="ECO:0000313" key="7">
    <source>
        <dbReference type="EnsemblPlants" id="ORUFI06G17060.1"/>
    </source>
</evidence>
<feature type="region of interest" description="Disordered" evidence="5">
    <location>
        <begin position="35"/>
        <end position="62"/>
    </location>
</feature>
<proteinExistence type="inferred from homology"/>
<dbReference type="OMA" id="ECNVARH"/>
<comment type="similarity">
    <text evidence="1">Belongs to the GMC oxidoreductase family.</text>
</comment>
<protein>
    <recommendedName>
        <fullName evidence="6">Glucose-methanol-choline oxidoreductase N-terminal domain-containing protein</fullName>
    </recommendedName>
</protein>
<dbReference type="Proteomes" id="UP000008022">
    <property type="component" value="Unassembled WGS sequence"/>
</dbReference>
<evidence type="ECO:0000256" key="5">
    <source>
        <dbReference type="SAM" id="MobiDB-lite"/>
    </source>
</evidence>
<dbReference type="PANTHER" id="PTHR46056:SF12">
    <property type="entry name" value="LONG-CHAIN-ALCOHOL OXIDASE"/>
    <property type="match status" value="1"/>
</dbReference>
<dbReference type="InterPro" id="IPR000172">
    <property type="entry name" value="GMC_OxRdtase_N"/>
</dbReference>
<reference evidence="7" key="2">
    <citation type="submission" date="2015-06" db="UniProtKB">
        <authorList>
            <consortium name="EnsemblPlants"/>
        </authorList>
    </citation>
    <scope>IDENTIFICATION</scope>
</reference>
<dbReference type="HOGENOM" id="CLU_1268720_0_0_1"/>